<reference evidence="2" key="1">
    <citation type="journal article" date="2022" name="Arch. Microbiol.">
        <title>Pseudodesulfovibrio sediminis sp. nov., a mesophilic and neutrophilic sulfate-reducing bacterium isolated from sediment of a brackish lake.</title>
        <authorList>
            <person name="Takahashi A."/>
            <person name="Kojima H."/>
            <person name="Watanabe M."/>
            <person name="Fukui M."/>
        </authorList>
    </citation>
    <scope>NUCLEOTIDE SEQUENCE</scope>
    <source>
        <strain evidence="2">SF6</strain>
    </source>
</reference>
<name>A0ABN6ER57_9BACT</name>
<feature type="chain" id="PRO_5045946603" evidence="1">
    <location>
        <begin position="24"/>
        <end position="435"/>
    </location>
</feature>
<accession>A0ABN6ER57</accession>
<dbReference type="RefSeq" id="WP_229594202.1">
    <property type="nucleotide sequence ID" value="NZ_AP024485.1"/>
</dbReference>
<sequence length="435" mass="47086">MKRLTLLAVALVMVLGMAVSASAAPEVTISGNVLVNAIWKSNWDFTKNSSNKAMEIRQRADLYFTATANENLKAVIGLRSVKGTWGQGEYDNDTAGSGTNSTLSFRDVYIDYNWPGTEVNIKTGLYNVALPTAVGGGSQIMAGRVGAMMVSAPLTENVSVLGGYARVTDNDTEALTQASNDMDYLDAYILALPVSLEGVSFSPYVAYGNGGQNYNGGTGDEINAYWIGSDFTMNMFDPFVLKADLAYGNMDAETDASEANGWWFDVALDYTGFDFATMSAYFVYTSGSDDDTSDGAEAMPVIQSDWAVGSFFFGGGGITSDDINGGDTQLGYWILGFSATDIQSFAEGLTHDFHVLYAKGTNDDALADNTITLGAGLTDKDSLWEVDFNTMYQIYDELTLYTQIGYINADYDDDTWAADLQDDAWKFATGMVYQF</sequence>
<protein>
    <submittedName>
        <fullName evidence="2">Uncharacterized protein</fullName>
    </submittedName>
</protein>
<dbReference type="NCBIfam" id="NF033939">
    <property type="entry name" value="DESULF_POR1"/>
    <property type="match status" value="1"/>
</dbReference>
<evidence type="ECO:0000313" key="2">
    <source>
        <dbReference type="EMBL" id="BCS87700.1"/>
    </source>
</evidence>
<keyword evidence="3" id="KW-1185">Reference proteome</keyword>
<dbReference type="EMBL" id="AP024485">
    <property type="protein sequence ID" value="BCS87700.1"/>
    <property type="molecule type" value="Genomic_DNA"/>
</dbReference>
<organism evidence="2 3">
    <name type="scientific">Pseudodesulfovibrio sediminis</name>
    <dbReference type="NCBI Taxonomy" id="2810563"/>
    <lineage>
        <taxon>Bacteria</taxon>
        <taxon>Pseudomonadati</taxon>
        <taxon>Thermodesulfobacteriota</taxon>
        <taxon>Desulfovibrionia</taxon>
        <taxon>Desulfovibrionales</taxon>
        <taxon>Desulfovibrionaceae</taxon>
    </lineage>
</organism>
<dbReference type="SUPFAM" id="SSF56935">
    <property type="entry name" value="Porins"/>
    <property type="match status" value="1"/>
</dbReference>
<evidence type="ECO:0000313" key="3">
    <source>
        <dbReference type="Proteomes" id="UP001053296"/>
    </source>
</evidence>
<dbReference type="InterPro" id="IPR059232">
    <property type="entry name" value="Porin_put"/>
</dbReference>
<dbReference type="Proteomes" id="UP001053296">
    <property type="component" value="Chromosome"/>
</dbReference>
<feature type="signal peptide" evidence="1">
    <location>
        <begin position="1"/>
        <end position="23"/>
    </location>
</feature>
<evidence type="ECO:0000256" key="1">
    <source>
        <dbReference type="SAM" id="SignalP"/>
    </source>
</evidence>
<proteinExistence type="predicted"/>
<gene>
    <name evidence="2" type="ORF">PSDVSF_09420</name>
</gene>
<keyword evidence="1" id="KW-0732">Signal</keyword>